<evidence type="ECO:0000313" key="1">
    <source>
        <dbReference type="EMBL" id="WEF31401.1"/>
    </source>
</evidence>
<protein>
    <recommendedName>
        <fullName evidence="3">HIT family protein</fullName>
    </recommendedName>
</protein>
<dbReference type="SUPFAM" id="SSF54197">
    <property type="entry name" value="HIT-like"/>
    <property type="match status" value="1"/>
</dbReference>
<sequence length="145" mass="15863">MNATLQRFGYPASVVRKYQHWSVLIRPAQITPFCCVIAAHAPVLSLGALPPAAGAEFPAVVRAFEATVRRLAPAMKFNYLALMMVDPNPHFHAIPRYAVPFTLGDASFSDTAYPKPVNPLADLAVGPATLEQWRTLLADHWIDPA</sequence>
<dbReference type="Gene3D" id="3.30.428.10">
    <property type="entry name" value="HIT-like"/>
    <property type="match status" value="1"/>
</dbReference>
<reference evidence="1 2" key="1">
    <citation type="submission" date="2023-02" db="EMBL/GenBank/DDBJ databases">
        <title>Gemone sequence of Telluria chitinolytica ACM 3522T.</title>
        <authorList>
            <person name="Frediansyah A."/>
            <person name="Miess H."/>
            <person name="Gross H."/>
        </authorList>
    </citation>
    <scope>NUCLEOTIDE SEQUENCE [LARGE SCALE GENOMIC DNA]</scope>
    <source>
        <strain evidence="1 2">ACM 3522</strain>
    </source>
</reference>
<dbReference type="EMBL" id="CP119083">
    <property type="protein sequence ID" value="WEF31401.1"/>
    <property type="molecule type" value="Genomic_DNA"/>
</dbReference>
<name>A0ABY8B8T7_9BURK</name>
<accession>A0ABY8B8T7</accession>
<evidence type="ECO:0000313" key="2">
    <source>
        <dbReference type="Proteomes" id="UP001216510"/>
    </source>
</evidence>
<dbReference type="InterPro" id="IPR036265">
    <property type="entry name" value="HIT-like_sf"/>
</dbReference>
<organism evidence="1 2">
    <name type="scientific">Pseudoduganella chitinolytica</name>
    <dbReference type="NCBI Taxonomy" id="34070"/>
    <lineage>
        <taxon>Bacteria</taxon>
        <taxon>Pseudomonadati</taxon>
        <taxon>Pseudomonadota</taxon>
        <taxon>Betaproteobacteria</taxon>
        <taxon>Burkholderiales</taxon>
        <taxon>Oxalobacteraceae</taxon>
        <taxon>Telluria group</taxon>
        <taxon>Pseudoduganella</taxon>
    </lineage>
</organism>
<gene>
    <name evidence="1" type="ORF">PX653_18280</name>
</gene>
<dbReference type="Proteomes" id="UP001216510">
    <property type="component" value="Chromosome"/>
</dbReference>
<keyword evidence="2" id="KW-1185">Reference proteome</keyword>
<evidence type="ECO:0008006" key="3">
    <source>
        <dbReference type="Google" id="ProtNLM"/>
    </source>
</evidence>
<dbReference type="RefSeq" id="WP_277414175.1">
    <property type="nucleotide sequence ID" value="NZ_CP119083.1"/>
</dbReference>
<proteinExistence type="predicted"/>